<dbReference type="SUPFAM" id="SSF109854">
    <property type="entry name" value="DinB/YfiT-like putative metalloenzymes"/>
    <property type="match status" value="1"/>
</dbReference>
<reference evidence="1 2" key="1">
    <citation type="submission" date="2023-02" db="EMBL/GenBank/DDBJ databases">
        <title>Dictyobacter halimunensis sp. nov., a new member of the class Ktedonobacteria from forest soil in a geothermal area.</title>
        <authorList>
            <person name="Rachmania M.K."/>
            <person name="Ningsih F."/>
            <person name="Sakai Y."/>
            <person name="Yabe S."/>
            <person name="Yokota A."/>
            <person name="Sjamsuridzal W."/>
        </authorList>
    </citation>
    <scope>NUCLEOTIDE SEQUENCE [LARGE SCALE GENOMIC DNA]</scope>
    <source>
        <strain evidence="1 2">S3.2.2.5</strain>
    </source>
</reference>
<dbReference type="Gene3D" id="1.20.120.450">
    <property type="entry name" value="dinb family like domain"/>
    <property type="match status" value="1"/>
</dbReference>
<sequence>MAAENRQFTRQDLLTAIEQGWQHYLSHLHELSEEKQTLYARQQGFARIQDVLAHVLAWWERSMQRSLQIISGQIVPRANDMDEFNAGVVTQYQQWTREAIEAKFVETLTTFERFLKELPESAFENERIQLWLRIDAIDHYEDHRLPNAPRLQLA</sequence>
<accession>A0ABQ6FJW7</accession>
<dbReference type="Proteomes" id="UP001344906">
    <property type="component" value="Unassembled WGS sequence"/>
</dbReference>
<evidence type="ECO:0000313" key="2">
    <source>
        <dbReference type="Proteomes" id="UP001344906"/>
    </source>
</evidence>
<comment type="caution">
    <text evidence="1">The sequence shown here is derived from an EMBL/GenBank/DDBJ whole genome shotgun (WGS) entry which is preliminary data.</text>
</comment>
<keyword evidence="2" id="KW-1185">Reference proteome</keyword>
<name>A0ABQ6FJW7_9CHLR</name>
<proteinExistence type="predicted"/>
<dbReference type="Pfam" id="PF08020">
    <property type="entry name" value="DUF1706"/>
    <property type="match status" value="1"/>
</dbReference>
<dbReference type="RefSeq" id="WP_338247605.1">
    <property type="nucleotide sequence ID" value="NZ_BSRI01000001.1"/>
</dbReference>
<dbReference type="InterPro" id="IPR034660">
    <property type="entry name" value="DinB/YfiT-like"/>
</dbReference>
<dbReference type="EMBL" id="BSRI01000001">
    <property type="protein sequence ID" value="GLV53881.1"/>
    <property type="molecule type" value="Genomic_DNA"/>
</dbReference>
<evidence type="ECO:0008006" key="3">
    <source>
        <dbReference type="Google" id="ProtNLM"/>
    </source>
</evidence>
<evidence type="ECO:0000313" key="1">
    <source>
        <dbReference type="EMBL" id="GLV53881.1"/>
    </source>
</evidence>
<gene>
    <name evidence="1" type="ORF">KDH_07320</name>
</gene>
<organism evidence="1 2">
    <name type="scientific">Dictyobacter halimunensis</name>
    <dbReference type="NCBI Taxonomy" id="3026934"/>
    <lineage>
        <taxon>Bacteria</taxon>
        <taxon>Bacillati</taxon>
        <taxon>Chloroflexota</taxon>
        <taxon>Ktedonobacteria</taxon>
        <taxon>Ktedonobacterales</taxon>
        <taxon>Dictyobacteraceae</taxon>
        <taxon>Dictyobacter</taxon>
    </lineage>
</organism>
<protein>
    <recommendedName>
        <fullName evidence="3">ClbS/DfsB family four-helix bundle protein</fullName>
    </recommendedName>
</protein>
<dbReference type="InterPro" id="IPR012550">
    <property type="entry name" value="DUF1706"/>
</dbReference>